<evidence type="ECO:0000256" key="1">
    <source>
        <dbReference type="ARBA" id="ARBA00004123"/>
    </source>
</evidence>
<dbReference type="PANTHER" id="PTHR12396:SF46">
    <property type="entry name" value="METHYL-CPG-BINDING DOMAIN-CONTAINING PROTEIN 6"/>
    <property type="match status" value="1"/>
</dbReference>
<evidence type="ECO:0000256" key="6">
    <source>
        <dbReference type="SAM" id="MobiDB-lite"/>
    </source>
</evidence>
<dbReference type="OrthoDB" id="10072024at2759"/>
<dbReference type="SUPFAM" id="SSF54171">
    <property type="entry name" value="DNA-binding domain"/>
    <property type="match status" value="1"/>
</dbReference>
<evidence type="ECO:0000313" key="8">
    <source>
        <dbReference type="EMBL" id="CAA2985604.1"/>
    </source>
</evidence>
<gene>
    <name evidence="8" type="ORF">OLEA9_A097005</name>
</gene>
<dbReference type="Gene3D" id="3.30.890.10">
    <property type="entry name" value="Methyl-cpg-binding Protein 2, Chain A"/>
    <property type="match status" value="1"/>
</dbReference>
<dbReference type="PROSITE" id="PS50982">
    <property type="entry name" value="MBD"/>
    <property type="match status" value="1"/>
</dbReference>
<dbReference type="InterPro" id="IPR001739">
    <property type="entry name" value="Methyl_CpG_DNA-bd"/>
</dbReference>
<dbReference type="InterPro" id="IPR016177">
    <property type="entry name" value="DNA-bd_dom_sf"/>
</dbReference>
<feature type="domain" description="MBD" evidence="7">
    <location>
        <begin position="101"/>
        <end position="173"/>
    </location>
</feature>
<accession>A0A8S0S1V6</accession>
<dbReference type="Proteomes" id="UP000594638">
    <property type="component" value="Unassembled WGS sequence"/>
</dbReference>
<feature type="compositionally biased region" description="Polar residues" evidence="6">
    <location>
        <begin position="15"/>
        <end position="28"/>
    </location>
</feature>
<dbReference type="Gramene" id="OE9A097005T1">
    <property type="protein sequence ID" value="OE9A097005C1"/>
    <property type="gene ID" value="OE9A097005"/>
</dbReference>
<feature type="compositionally biased region" description="Basic residues" evidence="6">
    <location>
        <begin position="175"/>
        <end position="188"/>
    </location>
</feature>
<evidence type="ECO:0000256" key="4">
    <source>
        <dbReference type="ARBA" id="ARBA00023163"/>
    </source>
</evidence>
<keyword evidence="4" id="KW-0804">Transcription</keyword>
<feature type="region of interest" description="Disordered" evidence="6">
    <location>
        <begin position="1"/>
        <end position="194"/>
    </location>
</feature>
<keyword evidence="5" id="KW-0539">Nucleus</keyword>
<dbReference type="GO" id="GO:0003677">
    <property type="term" value="F:DNA binding"/>
    <property type="evidence" value="ECO:0007669"/>
    <property type="project" value="UniProtKB-KW"/>
</dbReference>
<keyword evidence="2" id="KW-0805">Transcription regulation</keyword>
<comment type="subcellular location">
    <subcellularLocation>
        <location evidence="1">Nucleus</location>
    </subcellularLocation>
</comment>
<dbReference type="Pfam" id="PF01429">
    <property type="entry name" value="MBD"/>
    <property type="match status" value="1"/>
</dbReference>
<comment type="caution">
    <text evidence="8">The sequence shown here is derived from an EMBL/GenBank/DDBJ whole genome shotgun (WGS) entry which is preliminary data.</text>
</comment>
<evidence type="ECO:0000259" key="7">
    <source>
        <dbReference type="PROSITE" id="PS50982"/>
    </source>
</evidence>
<evidence type="ECO:0000256" key="3">
    <source>
        <dbReference type="ARBA" id="ARBA00023125"/>
    </source>
</evidence>
<name>A0A8S0S1V6_OLEEU</name>
<evidence type="ECO:0000313" key="9">
    <source>
        <dbReference type="Proteomes" id="UP000594638"/>
    </source>
</evidence>
<dbReference type="SMART" id="SM00391">
    <property type="entry name" value="MBD"/>
    <property type="match status" value="1"/>
</dbReference>
<keyword evidence="9" id="KW-1185">Reference proteome</keyword>
<dbReference type="PANTHER" id="PTHR12396">
    <property type="entry name" value="METHYL-CPG BINDING PROTEIN, MBD"/>
    <property type="match status" value="1"/>
</dbReference>
<protein>
    <submittedName>
        <fullName evidence="8">Methyl- -binding domain-containing 5-like</fullName>
    </submittedName>
</protein>
<dbReference type="EMBL" id="CACTIH010003816">
    <property type="protein sequence ID" value="CAA2985604.1"/>
    <property type="molecule type" value="Genomic_DNA"/>
</dbReference>
<proteinExistence type="predicted"/>
<sequence>MSENASPSPVPPQEPATSPTLVDPNNDTGDVILPDPLLESGSFIDADQNEDEPETPPNQQHQPMSEEEQGSGPGIAVEPISVAPPADGSAGTTRPSIKRNLDEMAKRPSWLPDTWTIDLRVRSSGATAGTIDRYYRNPAGKKFRSKNEVMNFLETGSKKTKRPNDAEATHSKSPGSKKQKKSSSKRKKSEALKFDFEKPPSAVSWICTNAPEETWTARVDNKRVAESRQREWAAAFEHVTQPKPSEGASN</sequence>
<evidence type="ECO:0000256" key="2">
    <source>
        <dbReference type="ARBA" id="ARBA00023015"/>
    </source>
</evidence>
<dbReference type="GO" id="GO:0005634">
    <property type="term" value="C:nucleus"/>
    <property type="evidence" value="ECO:0007669"/>
    <property type="project" value="UniProtKB-SubCell"/>
</dbReference>
<dbReference type="AlphaFoldDB" id="A0A8S0S1V6"/>
<evidence type="ECO:0000256" key="5">
    <source>
        <dbReference type="ARBA" id="ARBA00023242"/>
    </source>
</evidence>
<reference evidence="8 9" key="1">
    <citation type="submission" date="2019-12" db="EMBL/GenBank/DDBJ databases">
        <authorList>
            <person name="Alioto T."/>
            <person name="Alioto T."/>
            <person name="Gomez Garrido J."/>
        </authorList>
    </citation>
    <scope>NUCLEOTIDE SEQUENCE [LARGE SCALE GENOMIC DNA]</scope>
</reference>
<organism evidence="8 9">
    <name type="scientific">Olea europaea subsp. europaea</name>
    <dbReference type="NCBI Taxonomy" id="158383"/>
    <lineage>
        <taxon>Eukaryota</taxon>
        <taxon>Viridiplantae</taxon>
        <taxon>Streptophyta</taxon>
        <taxon>Embryophyta</taxon>
        <taxon>Tracheophyta</taxon>
        <taxon>Spermatophyta</taxon>
        <taxon>Magnoliopsida</taxon>
        <taxon>eudicotyledons</taxon>
        <taxon>Gunneridae</taxon>
        <taxon>Pentapetalae</taxon>
        <taxon>asterids</taxon>
        <taxon>lamiids</taxon>
        <taxon>Lamiales</taxon>
        <taxon>Oleaceae</taxon>
        <taxon>Oleeae</taxon>
        <taxon>Olea</taxon>
    </lineage>
</organism>
<keyword evidence="3" id="KW-0238">DNA-binding</keyword>